<dbReference type="Proteomes" id="UP000005615">
    <property type="component" value="Unassembled WGS sequence"/>
</dbReference>
<accession>F3L2U3</accession>
<organism evidence="1 2">
    <name type="scientific">Aequoribacter fuscus</name>
    <dbReference type="NCBI Taxonomy" id="2518989"/>
    <lineage>
        <taxon>Bacteria</taxon>
        <taxon>Pseudomonadati</taxon>
        <taxon>Pseudomonadota</taxon>
        <taxon>Gammaproteobacteria</taxon>
        <taxon>Cellvibrionales</taxon>
        <taxon>Halieaceae</taxon>
        <taxon>Aequoribacter</taxon>
    </lineage>
</organism>
<keyword evidence="1" id="KW-0547">Nucleotide-binding</keyword>
<reference evidence="1 2" key="1">
    <citation type="journal article" date="2011" name="J. Bacteriol.">
        <title>Genome sequence of strain IMCC3088, a proteorhodopsin-containing marine bacterium belonging to the OM60/NOR5 clade.</title>
        <authorList>
            <person name="Jang Y."/>
            <person name="Oh H.M."/>
            <person name="Kang I."/>
            <person name="Lee K."/>
            <person name="Yang S.J."/>
            <person name="Cho J.C."/>
        </authorList>
    </citation>
    <scope>NUCLEOTIDE SEQUENCE [LARGE SCALE GENOMIC DNA]</scope>
    <source>
        <strain evidence="1 2">IMCC3088</strain>
    </source>
</reference>
<evidence type="ECO:0000313" key="2">
    <source>
        <dbReference type="Proteomes" id="UP000005615"/>
    </source>
</evidence>
<name>F3L2U3_9GAMM</name>
<keyword evidence="1" id="KW-0067">ATP-binding</keyword>
<dbReference type="STRING" id="2518989.IMCC3088_1867"/>
<protein>
    <submittedName>
        <fullName evidence="1">Replicative DNA helicase</fullName>
    </submittedName>
</protein>
<dbReference type="EMBL" id="AEIG01000055">
    <property type="protein sequence ID" value="EGG29411.1"/>
    <property type="molecule type" value="Genomic_DNA"/>
</dbReference>
<comment type="caution">
    <text evidence="1">The sequence shown here is derived from an EMBL/GenBank/DDBJ whole genome shotgun (WGS) entry which is preliminary data.</text>
</comment>
<keyword evidence="2" id="KW-1185">Reference proteome</keyword>
<dbReference type="Gene3D" id="1.10.3210.10">
    <property type="entry name" value="Hypothetical protein af1432"/>
    <property type="match status" value="1"/>
</dbReference>
<keyword evidence="1" id="KW-0347">Helicase</keyword>
<sequence>MFDEKLLAQIKRDTDMWQSPWHGLKHWSRVMVNGLSLAPETGADVDIIPYFALLHDCCRHDEYEDPLHGPRAASYAKKHRHLIQLDDYQFYLLIRACAGHTHALPGCRASFNDTIATCWDADRLDIGRVGLIVDERYLFTRAAKNRVFDLI</sequence>
<dbReference type="GO" id="GO:0004386">
    <property type="term" value="F:helicase activity"/>
    <property type="evidence" value="ECO:0007669"/>
    <property type="project" value="UniProtKB-KW"/>
</dbReference>
<keyword evidence="1" id="KW-0378">Hydrolase</keyword>
<evidence type="ECO:0000313" key="1">
    <source>
        <dbReference type="EMBL" id="EGG29411.1"/>
    </source>
</evidence>
<proteinExistence type="predicted"/>
<dbReference type="SUPFAM" id="SSF109604">
    <property type="entry name" value="HD-domain/PDEase-like"/>
    <property type="match status" value="1"/>
</dbReference>
<gene>
    <name evidence="1" type="ORF">IMCC3088_1867</name>
</gene>
<dbReference type="eggNOG" id="COG1418">
    <property type="taxonomic scope" value="Bacteria"/>
</dbReference>
<dbReference type="AlphaFoldDB" id="F3L2U3"/>